<evidence type="ECO:0000313" key="6">
    <source>
        <dbReference type="EMBL" id="KAK5582530.1"/>
    </source>
</evidence>
<dbReference type="CDD" id="cd07098">
    <property type="entry name" value="ALDH_F15-22"/>
    <property type="match status" value="1"/>
</dbReference>
<evidence type="ECO:0000256" key="1">
    <source>
        <dbReference type="ARBA" id="ARBA00023002"/>
    </source>
</evidence>
<comment type="similarity">
    <text evidence="3">Belongs to the aldehyde dehydrogenase family.</text>
</comment>
<keyword evidence="4" id="KW-0812">Transmembrane</keyword>
<proteinExistence type="inferred from homology"/>
<keyword evidence="4" id="KW-0472">Membrane</keyword>
<evidence type="ECO:0000259" key="5">
    <source>
        <dbReference type="Pfam" id="PF00171"/>
    </source>
</evidence>
<sequence length="589" mass="64991">MENGHSECIFKNAKDFLTANYALIYQVVVAILSIAVLYKVLFSRKNITKRPKREIGISPASNGTGQKIDCVNPANGKSMGIVNSLKPDEVKTCLKAAQVAQAEWGQTTFDERRQILQDFIDMFIKHENELVEASMRDTGKTRFEAMFGEILTSCEKLRYLIQHGEKALKTEERIVPMLMGSKSARLEYHPLGVIGIIIPWNYPIHSIISAAAAAIFAGNAALVKVSEWSTHSKILFEHLLRKVLSNRGYDPNLIQILPGMGETGEALVRSGVDKVLFIGSPGTGKRVMKAASDSLTPVILELGGKDPMIVFDDVELDWALAIVQRGCFINLGQNCISSERVFVHEKIYDQFCKQMADKINSLKQGPPEEGHFDFGSMTMPAQVDKVEHLVGTAIKEGATLLAGGKRNPAYPKGNYFLPTVLANVTEKMTIFQEEAFGPVCTIVKFSNEQDLIRMANGTVFGLGCSILSSDIKRAERIGSKISTGMLTINDYGASYLIQDLPFGGCKESGFGRFNGPEGLRGFSREVSVLTDRFGIKTPVPRLIRYPIDPASVGIIRQAIYMIYQRGIVNKLRAALNFTSQVIKNPKLLL</sequence>
<dbReference type="GO" id="GO:0016620">
    <property type="term" value="F:oxidoreductase activity, acting on the aldehyde or oxo group of donors, NAD or NADP as acceptor"/>
    <property type="evidence" value="ECO:0007669"/>
    <property type="project" value="InterPro"/>
</dbReference>
<evidence type="ECO:0000256" key="2">
    <source>
        <dbReference type="PROSITE-ProRule" id="PRU10007"/>
    </source>
</evidence>
<dbReference type="SUPFAM" id="SSF53720">
    <property type="entry name" value="ALDH-like"/>
    <property type="match status" value="1"/>
</dbReference>
<dbReference type="Proteomes" id="UP001344447">
    <property type="component" value="Unassembled WGS sequence"/>
</dbReference>
<evidence type="ECO:0000256" key="3">
    <source>
        <dbReference type="RuleBase" id="RU003345"/>
    </source>
</evidence>
<organism evidence="6 7">
    <name type="scientific">Dictyostelium firmibasis</name>
    <dbReference type="NCBI Taxonomy" id="79012"/>
    <lineage>
        <taxon>Eukaryota</taxon>
        <taxon>Amoebozoa</taxon>
        <taxon>Evosea</taxon>
        <taxon>Eumycetozoa</taxon>
        <taxon>Dictyostelia</taxon>
        <taxon>Dictyosteliales</taxon>
        <taxon>Dictyosteliaceae</taxon>
        <taxon>Dictyostelium</taxon>
    </lineage>
</organism>
<keyword evidence="1 3" id="KW-0560">Oxidoreductase</keyword>
<dbReference type="InterPro" id="IPR029510">
    <property type="entry name" value="Ald_DH_CS_GLU"/>
</dbReference>
<dbReference type="PANTHER" id="PTHR11699">
    <property type="entry name" value="ALDEHYDE DEHYDROGENASE-RELATED"/>
    <property type="match status" value="1"/>
</dbReference>
<gene>
    <name evidence="6" type="ORF">RB653_004115</name>
</gene>
<dbReference type="FunFam" id="3.40.309.10:FF:000009">
    <property type="entry name" value="Aldehyde dehydrogenase A"/>
    <property type="match status" value="1"/>
</dbReference>
<dbReference type="InterPro" id="IPR015590">
    <property type="entry name" value="Aldehyde_DH_dom"/>
</dbReference>
<comment type="caution">
    <text evidence="6">The sequence shown here is derived from an EMBL/GenBank/DDBJ whole genome shotgun (WGS) entry which is preliminary data.</text>
</comment>
<evidence type="ECO:0000313" key="7">
    <source>
        <dbReference type="Proteomes" id="UP001344447"/>
    </source>
</evidence>
<feature type="transmembrane region" description="Helical" evidence="4">
    <location>
        <begin position="23"/>
        <end position="42"/>
    </location>
</feature>
<protein>
    <recommendedName>
        <fullName evidence="5">Aldehyde dehydrogenase domain-containing protein</fullName>
    </recommendedName>
</protein>
<name>A0AAN7Z329_9MYCE</name>
<dbReference type="PROSITE" id="PS00687">
    <property type="entry name" value="ALDEHYDE_DEHYDR_GLU"/>
    <property type="match status" value="1"/>
</dbReference>
<dbReference type="InterPro" id="IPR016163">
    <property type="entry name" value="Ald_DH_C"/>
</dbReference>
<dbReference type="AlphaFoldDB" id="A0AAN7Z329"/>
<reference evidence="6 7" key="1">
    <citation type="submission" date="2023-11" db="EMBL/GenBank/DDBJ databases">
        <title>Dfirmibasis_genome.</title>
        <authorList>
            <person name="Edelbroek B."/>
            <person name="Kjellin J."/>
            <person name="Jerlstrom-Hultqvist J."/>
            <person name="Soderbom F."/>
        </authorList>
    </citation>
    <scope>NUCLEOTIDE SEQUENCE [LARGE SCALE GENOMIC DNA]</scope>
    <source>
        <strain evidence="6 7">TNS-C-14</strain>
    </source>
</reference>
<evidence type="ECO:0000256" key="4">
    <source>
        <dbReference type="SAM" id="Phobius"/>
    </source>
</evidence>
<dbReference type="Gene3D" id="3.40.309.10">
    <property type="entry name" value="Aldehyde Dehydrogenase, Chain A, domain 2"/>
    <property type="match status" value="1"/>
</dbReference>
<dbReference type="InterPro" id="IPR016162">
    <property type="entry name" value="Ald_DH_N"/>
</dbReference>
<accession>A0AAN7Z329</accession>
<dbReference type="Gene3D" id="3.40.605.10">
    <property type="entry name" value="Aldehyde Dehydrogenase, Chain A, domain 1"/>
    <property type="match status" value="1"/>
</dbReference>
<keyword evidence="4" id="KW-1133">Transmembrane helix</keyword>
<dbReference type="EMBL" id="JAVFKY010000001">
    <property type="protein sequence ID" value="KAK5582530.1"/>
    <property type="molecule type" value="Genomic_DNA"/>
</dbReference>
<feature type="active site" evidence="2">
    <location>
        <position position="301"/>
    </location>
</feature>
<dbReference type="InterPro" id="IPR016161">
    <property type="entry name" value="Ald_DH/histidinol_DH"/>
</dbReference>
<feature type="domain" description="Aldehyde dehydrogenase" evidence="5">
    <location>
        <begin position="64"/>
        <end position="524"/>
    </location>
</feature>
<keyword evidence="7" id="KW-1185">Reference proteome</keyword>
<dbReference type="Pfam" id="PF00171">
    <property type="entry name" value="Aldedh"/>
    <property type="match status" value="1"/>
</dbReference>